<dbReference type="InterPro" id="IPR050204">
    <property type="entry name" value="AraC_XylS_family_regulators"/>
</dbReference>
<dbReference type="PANTHER" id="PTHR46796">
    <property type="entry name" value="HTH-TYPE TRANSCRIPTIONAL ACTIVATOR RHAS-RELATED"/>
    <property type="match status" value="1"/>
</dbReference>
<keyword evidence="6" id="KW-1185">Reference proteome</keyword>
<proteinExistence type="predicted"/>
<dbReference type="EMBL" id="CP058214">
    <property type="protein sequence ID" value="QPC44571.1"/>
    <property type="molecule type" value="Genomic_DNA"/>
</dbReference>
<evidence type="ECO:0000256" key="3">
    <source>
        <dbReference type="ARBA" id="ARBA00023163"/>
    </source>
</evidence>
<organism evidence="5 6">
    <name type="scientific">Kaustia mangrovi</name>
    <dbReference type="NCBI Taxonomy" id="2593653"/>
    <lineage>
        <taxon>Bacteria</taxon>
        <taxon>Pseudomonadati</taxon>
        <taxon>Pseudomonadota</taxon>
        <taxon>Alphaproteobacteria</taxon>
        <taxon>Hyphomicrobiales</taxon>
        <taxon>Parvibaculaceae</taxon>
        <taxon>Kaustia</taxon>
    </lineage>
</organism>
<evidence type="ECO:0000259" key="4">
    <source>
        <dbReference type="PROSITE" id="PS01124"/>
    </source>
</evidence>
<dbReference type="PANTHER" id="PTHR46796:SF2">
    <property type="entry name" value="TRANSCRIPTIONAL REGULATORY PROTEIN"/>
    <property type="match status" value="1"/>
</dbReference>
<dbReference type="Pfam" id="PF02311">
    <property type="entry name" value="AraC_binding"/>
    <property type="match status" value="1"/>
</dbReference>
<dbReference type="RefSeq" id="WP_213161943.1">
    <property type="nucleotide sequence ID" value="NZ_CP058214.1"/>
</dbReference>
<gene>
    <name evidence="5" type="ORF">HW532_18825</name>
</gene>
<evidence type="ECO:0000256" key="2">
    <source>
        <dbReference type="ARBA" id="ARBA00023125"/>
    </source>
</evidence>
<name>A0A7S8C756_9HYPH</name>
<evidence type="ECO:0000313" key="6">
    <source>
        <dbReference type="Proteomes" id="UP000593594"/>
    </source>
</evidence>
<reference evidence="5 6" key="1">
    <citation type="submission" date="2020-06" db="EMBL/GenBank/DDBJ databases">
        <title>Genome sequence of 2 isolates from Red Sea Mangroves.</title>
        <authorList>
            <person name="Sefrji F."/>
            <person name="Michoud G."/>
            <person name="Merlino G."/>
            <person name="Daffonchio D."/>
        </authorList>
    </citation>
    <scope>NUCLEOTIDE SEQUENCE [LARGE SCALE GENOMIC DNA]</scope>
    <source>
        <strain evidence="5 6">R1DC25</strain>
    </source>
</reference>
<dbReference type="Gene3D" id="1.10.10.60">
    <property type="entry name" value="Homeodomain-like"/>
    <property type="match status" value="2"/>
</dbReference>
<dbReference type="PROSITE" id="PS01124">
    <property type="entry name" value="HTH_ARAC_FAMILY_2"/>
    <property type="match status" value="1"/>
</dbReference>
<keyword evidence="3" id="KW-0804">Transcription</keyword>
<feature type="domain" description="HTH araC/xylS-type" evidence="4">
    <location>
        <begin position="178"/>
        <end position="276"/>
    </location>
</feature>
<accession>A0A7S8C756</accession>
<protein>
    <submittedName>
        <fullName evidence="5">Helix-turn-helix transcriptional regulator</fullName>
    </submittedName>
</protein>
<keyword evidence="2" id="KW-0238">DNA-binding</keyword>
<dbReference type="InterPro" id="IPR018060">
    <property type="entry name" value="HTH_AraC"/>
</dbReference>
<evidence type="ECO:0000313" key="5">
    <source>
        <dbReference type="EMBL" id="QPC44571.1"/>
    </source>
</evidence>
<dbReference type="InterPro" id="IPR003313">
    <property type="entry name" value="AraC-bd"/>
</dbReference>
<dbReference type="SUPFAM" id="SSF51215">
    <property type="entry name" value="Regulatory protein AraC"/>
    <property type="match status" value="1"/>
</dbReference>
<dbReference type="SUPFAM" id="SSF46689">
    <property type="entry name" value="Homeodomain-like"/>
    <property type="match status" value="2"/>
</dbReference>
<dbReference type="KEGG" id="kmn:HW532_18825"/>
<sequence length="283" mass="31827">MSDALRIARGPFGRVALLDMDRPLVRHAHPHCHVLLKVEGADTQFLVRDRIAHLTDESAVLVNAWEPHAYDHDPTRPKTVILALYIEPHWLGHFRANWAASNAPDFFEETVGAITPGIRRMAGLLAGAMVHAPDETAMHEELLGRLMIALIERFTAWKALPHSIRSLADRGMMDYRIRKAVRRIEAVPGEIPGMNELARDVGLSRAHFFRLFESNMGVSPRIYLNVQRLERAVELVAEGDETFAAIGERLGFSVPAHFSRFFHDHAGSSPSVFRKVTRLNAEI</sequence>
<dbReference type="InterPro" id="IPR037923">
    <property type="entry name" value="HTH-like"/>
</dbReference>
<dbReference type="Pfam" id="PF12833">
    <property type="entry name" value="HTH_18"/>
    <property type="match status" value="1"/>
</dbReference>
<dbReference type="GO" id="GO:0003700">
    <property type="term" value="F:DNA-binding transcription factor activity"/>
    <property type="evidence" value="ECO:0007669"/>
    <property type="project" value="InterPro"/>
</dbReference>
<keyword evidence="1" id="KW-0805">Transcription regulation</keyword>
<dbReference type="SMART" id="SM00342">
    <property type="entry name" value="HTH_ARAC"/>
    <property type="match status" value="1"/>
</dbReference>
<dbReference type="AlphaFoldDB" id="A0A7S8C756"/>
<dbReference type="InterPro" id="IPR009057">
    <property type="entry name" value="Homeodomain-like_sf"/>
</dbReference>
<dbReference type="GO" id="GO:0043565">
    <property type="term" value="F:sequence-specific DNA binding"/>
    <property type="evidence" value="ECO:0007669"/>
    <property type="project" value="InterPro"/>
</dbReference>
<dbReference type="Proteomes" id="UP000593594">
    <property type="component" value="Chromosome"/>
</dbReference>
<evidence type="ECO:0000256" key="1">
    <source>
        <dbReference type="ARBA" id="ARBA00023015"/>
    </source>
</evidence>